<keyword evidence="1" id="KW-0472">Membrane</keyword>
<feature type="transmembrane region" description="Helical" evidence="1">
    <location>
        <begin position="120"/>
        <end position="143"/>
    </location>
</feature>
<reference evidence="3" key="2">
    <citation type="journal article" date="2021" name="PeerJ">
        <title>Extensive microbial diversity within the chicken gut microbiome revealed by metagenomics and culture.</title>
        <authorList>
            <person name="Gilroy R."/>
            <person name="Ravi A."/>
            <person name="Getino M."/>
            <person name="Pursley I."/>
            <person name="Horton D.L."/>
            <person name="Alikhan N.F."/>
            <person name="Baker D."/>
            <person name="Gharbi K."/>
            <person name="Hall N."/>
            <person name="Watson M."/>
            <person name="Adriaenssens E.M."/>
            <person name="Foster-Nyarko E."/>
            <person name="Jarju S."/>
            <person name="Secka A."/>
            <person name="Antonio M."/>
            <person name="Oren A."/>
            <person name="Chaudhuri R.R."/>
            <person name="La Ragione R."/>
            <person name="Hildebrand F."/>
            <person name="Pallen M.J."/>
        </authorList>
    </citation>
    <scope>NUCLEOTIDE SEQUENCE</scope>
    <source>
        <strain evidence="3">18911</strain>
    </source>
</reference>
<evidence type="ECO:0000313" key="3">
    <source>
        <dbReference type="EMBL" id="HIU60802.1"/>
    </source>
</evidence>
<keyword evidence="3" id="KW-0645">Protease</keyword>
<dbReference type="InterPro" id="IPR052710">
    <property type="entry name" value="CAAX_protease"/>
</dbReference>
<dbReference type="GO" id="GO:0008237">
    <property type="term" value="F:metallopeptidase activity"/>
    <property type="evidence" value="ECO:0007669"/>
    <property type="project" value="UniProtKB-KW"/>
</dbReference>
<keyword evidence="3" id="KW-0378">Hydrolase</keyword>
<accession>A0A9D1SIF4</accession>
<dbReference type="PANTHER" id="PTHR36435:SF1">
    <property type="entry name" value="CAAX AMINO TERMINAL PROTEASE FAMILY PROTEIN"/>
    <property type="match status" value="1"/>
</dbReference>
<dbReference type="PANTHER" id="PTHR36435">
    <property type="entry name" value="SLR1288 PROTEIN"/>
    <property type="match status" value="1"/>
</dbReference>
<feature type="transmembrane region" description="Helical" evidence="1">
    <location>
        <begin position="196"/>
        <end position="216"/>
    </location>
</feature>
<dbReference type="EMBL" id="DVNF01000157">
    <property type="protein sequence ID" value="HIU60802.1"/>
    <property type="molecule type" value="Genomic_DNA"/>
</dbReference>
<feature type="transmembrane region" description="Helical" evidence="1">
    <location>
        <begin position="78"/>
        <end position="100"/>
    </location>
</feature>
<protein>
    <submittedName>
        <fullName evidence="3">CPBP family intramembrane metalloprotease</fullName>
    </submittedName>
</protein>
<evidence type="ECO:0000313" key="4">
    <source>
        <dbReference type="Proteomes" id="UP000824094"/>
    </source>
</evidence>
<feature type="transmembrane region" description="Helical" evidence="1">
    <location>
        <begin position="155"/>
        <end position="176"/>
    </location>
</feature>
<keyword evidence="1" id="KW-1133">Transmembrane helix</keyword>
<comment type="caution">
    <text evidence="3">The sequence shown here is derived from an EMBL/GenBank/DDBJ whole genome shotgun (WGS) entry which is preliminary data.</text>
</comment>
<feature type="transmembrane region" description="Helical" evidence="1">
    <location>
        <begin position="223"/>
        <end position="245"/>
    </location>
</feature>
<evidence type="ECO:0000256" key="1">
    <source>
        <dbReference type="SAM" id="Phobius"/>
    </source>
</evidence>
<gene>
    <name evidence="3" type="ORF">IAB05_05370</name>
</gene>
<feature type="non-terminal residue" evidence="3">
    <location>
        <position position="322"/>
    </location>
</feature>
<name>A0A9D1SIF4_9FIRM</name>
<proteinExistence type="predicted"/>
<organism evidence="3 4">
    <name type="scientific">Candidatus Stercoripulliclostridium merdigallinarum</name>
    <dbReference type="NCBI Taxonomy" id="2840951"/>
    <lineage>
        <taxon>Bacteria</taxon>
        <taxon>Bacillati</taxon>
        <taxon>Bacillota</taxon>
        <taxon>Clostridia</taxon>
        <taxon>Eubacteriales</taxon>
        <taxon>Candidatus Stercoripulliclostridium</taxon>
    </lineage>
</organism>
<dbReference type="AlphaFoldDB" id="A0A9D1SIF4"/>
<feature type="domain" description="CAAX prenyl protease 2/Lysostaphin resistance protein A-like" evidence="2">
    <location>
        <begin position="124"/>
        <end position="209"/>
    </location>
</feature>
<keyword evidence="3" id="KW-0482">Metalloprotease</keyword>
<evidence type="ECO:0000259" key="2">
    <source>
        <dbReference type="Pfam" id="PF02517"/>
    </source>
</evidence>
<feature type="transmembrane region" description="Helical" evidence="1">
    <location>
        <begin position="37"/>
        <end position="57"/>
    </location>
</feature>
<dbReference type="Proteomes" id="UP000824094">
    <property type="component" value="Unassembled WGS sequence"/>
</dbReference>
<keyword evidence="1" id="KW-0812">Transmembrane</keyword>
<dbReference type="GO" id="GO:0080120">
    <property type="term" value="P:CAAX-box protein maturation"/>
    <property type="evidence" value="ECO:0007669"/>
    <property type="project" value="UniProtKB-ARBA"/>
</dbReference>
<feature type="transmembrane region" description="Helical" evidence="1">
    <location>
        <begin position="304"/>
        <end position="321"/>
    </location>
</feature>
<dbReference type="Pfam" id="PF02517">
    <property type="entry name" value="Rce1-like"/>
    <property type="match status" value="1"/>
</dbReference>
<feature type="transmembrane region" description="Helical" evidence="1">
    <location>
        <begin position="7"/>
        <end position="31"/>
    </location>
</feature>
<dbReference type="GO" id="GO:0004175">
    <property type="term" value="F:endopeptidase activity"/>
    <property type="evidence" value="ECO:0007669"/>
    <property type="project" value="UniProtKB-ARBA"/>
</dbReference>
<reference evidence="3" key="1">
    <citation type="submission" date="2020-10" db="EMBL/GenBank/DDBJ databases">
        <authorList>
            <person name="Gilroy R."/>
        </authorList>
    </citation>
    <scope>NUCLEOTIDE SEQUENCE</scope>
    <source>
        <strain evidence="3">18911</strain>
    </source>
</reference>
<dbReference type="InterPro" id="IPR003675">
    <property type="entry name" value="Rce1/LyrA-like_dom"/>
</dbReference>
<sequence>MTGTLRLRVVVLLYCTGLLSAAVLSIFAGMIPTSPEAAVFLNYAATQLGFLVPIALYRWRSRAKLSAFLPLKSPKLKALPLVIPVAIGAYMQNLMLQTGISELWAMAGVYSTVTIPDLTNAGYAIAAVLVIAALPAVAEEFLFRGIFRNSCYKSAYFMLIYSSAVFAVGHLSPVQAVHQFILGLILTYIVYSTGTVWYSVGIHFLNNIFALFLPLIPGYAEILNFGGIGAFVMPIMTVAGALILYPSVYALTGLHSGAFSKKDGFLHVLFRKGDERWYASERSDEAVGAAGVAGALSEDGRDKVYAIALLAILVLASVLNVV</sequence>